<feature type="domain" description="Polymerase/histidinol phosphatase N-terminal" evidence="1">
    <location>
        <begin position="6"/>
        <end position="74"/>
    </location>
</feature>
<dbReference type="EMBL" id="FOWD01000023">
    <property type="protein sequence ID" value="SFO40219.1"/>
    <property type="molecule type" value="Genomic_DNA"/>
</dbReference>
<dbReference type="InterPro" id="IPR003141">
    <property type="entry name" value="Pol/His_phosphatase_N"/>
</dbReference>
<protein>
    <recommendedName>
        <fullName evidence="1">Polymerase/histidinol phosphatase N-terminal domain-containing protein</fullName>
    </recommendedName>
</protein>
<dbReference type="InterPro" id="IPR052018">
    <property type="entry name" value="PHP_domain"/>
</dbReference>
<dbReference type="InterPro" id="IPR016195">
    <property type="entry name" value="Pol/histidinol_Pase-like"/>
</dbReference>
<proteinExistence type="predicted"/>
<evidence type="ECO:0000259" key="1">
    <source>
        <dbReference type="SMART" id="SM00481"/>
    </source>
</evidence>
<evidence type="ECO:0000313" key="3">
    <source>
        <dbReference type="Proteomes" id="UP000198806"/>
    </source>
</evidence>
<keyword evidence="3" id="KW-1185">Reference proteome</keyword>
<name>A0A1I5GW86_9FIRM</name>
<dbReference type="SUPFAM" id="SSF89550">
    <property type="entry name" value="PHP domain-like"/>
    <property type="match status" value="1"/>
</dbReference>
<dbReference type="GO" id="GO:0004534">
    <property type="term" value="F:5'-3' RNA exonuclease activity"/>
    <property type="evidence" value="ECO:0007669"/>
    <property type="project" value="TreeGrafter"/>
</dbReference>
<dbReference type="GO" id="GO:0035312">
    <property type="term" value="F:5'-3' DNA exonuclease activity"/>
    <property type="evidence" value="ECO:0007669"/>
    <property type="project" value="TreeGrafter"/>
</dbReference>
<sequence>MIKLAYDFHLHSCLSPCGDNDMTPANIIAMAALKKLDVVALTDHNSSKNCPAFLAMAKQYGIIAIPGMELCTQEEVHVLCLFSRLEDAMNFDGYVYEHLLPVPNNQSIFGRQQIYNEEDKVIGEEPYLLINATDISFEEVYDLVKGYNGIMLPAHIDRTANSLLYNLGFIPPESKFSCVELYDKDKMEYLRKENPYLTNCNIITNSDAHYLEHINEPVNFIRCESRDIKDVLRALVRE</sequence>
<dbReference type="CDD" id="cd07432">
    <property type="entry name" value="PHP_HisPPase"/>
    <property type="match status" value="1"/>
</dbReference>
<organism evidence="2 3">
    <name type="scientific">Anaerocolumna aminovalerica</name>
    <dbReference type="NCBI Taxonomy" id="1527"/>
    <lineage>
        <taxon>Bacteria</taxon>
        <taxon>Bacillati</taxon>
        <taxon>Bacillota</taxon>
        <taxon>Clostridia</taxon>
        <taxon>Lachnospirales</taxon>
        <taxon>Lachnospiraceae</taxon>
        <taxon>Anaerocolumna</taxon>
    </lineage>
</organism>
<evidence type="ECO:0000313" key="2">
    <source>
        <dbReference type="EMBL" id="SFO40219.1"/>
    </source>
</evidence>
<reference evidence="2 3" key="1">
    <citation type="submission" date="2016-10" db="EMBL/GenBank/DDBJ databases">
        <authorList>
            <person name="de Groot N.N."/>
        </authorList>
    </citation>
    <scope>NUCLEOTIDE SEQUENCE [LARGE SCALE GENOMIC DNA]</scope>
    <source>
        <strain evidence="2 3">DSM 1283</strain>
    </source>
</reference>
<dbReference type="InterPro" id="IPR004013">
    <property type="entry name" value="PHP_dom"/>
</dbReference>
<dbReference type="Gene3D" id="3.20.20.140">
    <property type="entry name" value="Metal-dependent hydrolases"/>
    <property type="match status" value="1"/>
</dbReference>
<dbReference type="STRING" id="1527.SAMN04489757_1233"/>
<dbReference type="SMART" id="SM00481">
    <property type="entry name" value="POLIIIAc"/>
    <property type="match status" value="1"/>
</dbReference>
<dbReference type="PANTHER" id="PTHR42924:SF3">
    <property type="entry name" value="POLYMERASE_HISTIDINOL PHOSPHATASE N-TERMINAL DOMAIN-CONTAINING PROTEIN"/>
    <property type="match status" value="1"/>
</dbReference>
<dbReference type="RefSeq" id="WP_091687301.1">
    <property type="nucleotide sequence ID" value="NZ_BAABFM010000007.1"/>
</dbReference>
<accession>A0A1I5GW86</accession>
<dbReference type="Proteomes" id="UP000198806">
    <property type="component" value="Unassembled WGS sequence"/>
</dbReference>
<dbReference type="AlphaFoldDB" id="A0A1I5GW86"/>
<dbReference type="Pfam" id="PF02811">
    <property type="entry name" value="PHP"/>
    <property type="match status" value="1"/>
</dbReference>
<gene>
    <name evidence="2" type="ORF">SAMN04489757_1233</name>
</gene>
<dbReference type="PANTHER" id="PTHR42924">
    <property type="entry name" value="EXONUCLEASE"/>
    <property type="match status" value="1"/>
</dbReference>
<dbReference type="OrthoDB" id="9791620at2"/>